<evidence type="ECO:0000259" key="11">
    <source>
        <dbReference type="Pfam" id="PF21239"/>
    </source>
</evidence>
<dbReference type="NCBIfam" id="NF008734">
    <property type="entry name" value="PRK11760.1"/>
    <property type="match status" value="1"/>
</dbReference>
<dbReference type="Gene3D" id="3.30.2300.20">
    <property type="match status" value="1"/>
</dbReference>
<dbReference type="Pfam" id="PF01728">
    <property type="entry name" value="FtsJ"/>
    <property type="match status" value="1"/>
</dbReference>
<keyword evidence="2 6" id="KW-0698">rRNA processing</keyword>
<evidence type="ECO:0000256" key="6">
    <source>
        <dbReference type="HAMAP-Rule" id="MF_01551"/>
    </source>
</evidence>
<reference evidence="12 13" key="1">
    <citation type="submission" date="2020-10" db="EMBL/GenBank/DDBJ databases">
        <title>complete genome sequencing of Lysobacter sp. H21R20.</title>
        <authorList>
            <person name="Bae J.-W."/>
            <person name="Lee S.-Y."/>
        </authorList>
    </citation>
    <scope>NUCLEOTIDE SEQUENCE [LARGE SCALE GENOMIC DNA]</scope>
    <source>
        <strain evidence="12 13">H21R20</strain>
    </source>
</reference>
<proteinExistence type="inferred from homology"/>
<keyword evidence="1 6" id="KW-0963">Cytoplasm</keyword>
<dbReference type="GO" id="GO:0006364">
    <property type="term" value="P:rRNA processing"/>
    <property type="evidence" value="ECO:0007669"/>
    <property type="project" value="UniProtKB-UniRule"/>
</dbReference>
<dbReference type="GO" id="GO:0032259">
    <property type="term" value="P:methylation"/>
    <property type="evidence" value="ECO:0007669"/>
    <property type="project" value="UniProtKB-KW"/>
</dbReference>
<evidence type="ECO:0000256" key="3">
    <source>
        <dbReference type="ARBA" id="ARBA00022603"/>
    </source>
</evidence>
<evidence type="ECO:0000256" key="4">
    <source>
        <dbReference type="ARBA" id="ARBA00022679"/>
    </source>
</evidence>
<dbReference type="PANTHER" id="PTHR37524:SF2">
    <property type="entry name" value="RIBOSOMAL RNA METHYLTRANSFERASE FTSJ DOMAIN-CONTAINING PROTEIN"/>
    <property type="match status" value="1"/>
</dbReference>
<dbReference type="PIRSF" id="PIRSF028774">
    <property type="entry name" value="UCP028774"/>
    <property type="match status" value="1"/>
</dbReference>
<sequence>MPDALFCWCRAGFEPELAAELTERAALAGHPGYARAERGNGYVEFIASGARALAMALPLERIVFARQKLLRLADLPGLNPSDRITPIMQALDALKEQGEVAPGMFGELWVEHPDSDDGKTLAGLSRSFANALRPSLRKAGWLSAKDDPRRPRLHVAFLGGHHVVLATSDPRDSSPWPLGIPRLRMHAEAPSRSALKLEEAFMTLLDERERGLLLRDNMQAADLGAAPGGWSWVLMRQGMLVTAVDNGPMREQLLDSGRVEHVRADGFQWQPRRPVDWMVCDMVEQPRKVADRMATWFREGWCKQAVFNLKLPMKKRWEETRICLEAFELQTHRPMTIRARQLYHDREEITVLAMPSR</sequence>
<feature type="domain" description="Ribosomal RNA large subunit methyltransferase M THUMP-like" evidence="11">
    <location>
        <begin position="82"/>
        <end position="168"/>
    </location>
</feature>
<comment type="similarity">
    <text evidence="6">Belongs to the class I-like SAM-binding methyltransferase superfamily. RNA methyltransferase RlmE family. RlmM subfamily.</text>
</comment>
<feature type="binding site" evidence="6 8">
    <location>
        <position position="265"/>
    </location>
    <ligand>
        <name>S-adenosyl-L-methionine</name>
        <dbReference type="ChEBI" id="CHEBI:59789"/>
    </ligand>
</feature>
<dbReference type="PANTHER" id="PTHR37524">
    <property type="entry name" value="RIBOSOMAL RNA LARGE SUBUNIT METHYLTRANSFERASE M"/>
    <property type="match status" value="1"/>
</dbReference>
<evidence type="ECO:0000256" key="2">
    <source>
        <dbReference type="ARBA" id="ARBA00022552"/>
    </source>
</evidence>
<evidence type="ECO:0000313" key="12">
    <source>
        <dbReference type="EMBL" id="QOW19093.1"/>
    </source>
</evidence>
<feature type="binding site" evidence="6 8">
    <location>
        <position position="281"/>
    </location>
    <ligand>
        <name>S-adenosyl-L-methionine</name>
        <dbReference type="ChEBI" id="CHEBI:59789"/>
    </ligand>
</feature>
<keyword evidence="3 6" id="KW-0489">Methyltransferase</keyword>
<feature type="binding site" evidence="6 8">
    <location>
        <begin position="226"/>
        <end position="229"/>
    </location>
    <ligand>
        <name>S-adenosyl-L-methionine</name>
        <dbReference type="ChEBI" id="CHEBI:59789"/>
    </ligand>
</feature>
<accession>A0A7S6UF22</accession>
<dbReference type="InterPro" id="IPR011224">
    <property type="entry name" value="rRNA_MeTrfase_M"/>
</dbReference>
<feature type="active site" description="Proton acceptor" evidence="6 7">
    <location>
        <position position="310"/>
    </location>
</feature>
<keyword evidence="5 6" id="KW-0949">S-adenosyl-L-methionine</keyword>
<dbReference type="RefSeq" id="WP_193984322.1">
    <property type="nucleotide sequence ID" value="NZ_CP063656.1"/>
</dbReference>
<name>A0A7S6UF22_9GAMM</name>
<dbReference type="InterPro" id="IPR040739">
    <property type="entry name" value="RlmM_FDX"/>
</dbReference>
<dbReference type="Proteomes" id="UP000594059">
    <property type="component" value="Chromosome"/>
</dbReference>
<dbReference type="InterPro" id="IPR048646">
    <property type="entry name" value="RlmM_THUMP-like"/>
</dbReference>
<evidence type="ECO:0000256" key="5">
    <source>
        <dbReference type="ARBA" id="ARBA00022691"/>
    </source>
</evidence>
<feature type="domain" description="RlmM ferredoxin-like" evidence="10">
    <location>
        <begin position="4"/>
        <end position="69"/>
    </location>
</feature>
<dbReference type="EMBL" id="CP063656">
    <property type="protein sequence ID" value="QOW19093.1"/>
    <property type="molecule type" value="Genomic_DNA"/>
</dbReference>
<feature type="binding site" evidence="6 8">
    <location>
        <position position="245"/>
    </location>
    <ligand>
        <name>S-adenosyl-L-methionine</name>
        <dbReference type="ChEBI" id="CHEBI:59789"/>
    </ligand>
</feature>
<dbReference type="SUPFAM" id="SSF53335">
    <property type="entry name" value="S-adenosyl-L-methionine-dependent methyltransferases"/>
    <property type="match status" value="1"/>
</dbReference>
<feature type="domain" description="Ribosomal RNA methyltransferase FtsJ" evidence="9">
    <location>
        <begin position="191"/>
        <end position="284"/>
    </location>
</feature>
<gene>
    <name evidence="6 12" type="primary">rlmM</name>
    <name evidence="12" type="ORF">INQ41_10630</name>
</gene>
<keyword evidence="4 6" id="KW-0808">Transferase</keyword>
<comment type="subunit">
    <text evidence="6">Monomer.</text>
</comment>
<feature type="binding site" evidence="6 8">
    <location>
        <position position="193"/>
    </location>
    <ligand>
        <name>S-adenosyl-L-methionine</name>
        <dbReference type="ChEBI" id="CHEBI:59789"/>
    </ligand>
</feature>
<dbReference type="AlphaFoldDB" id="A0A7S6UF22"/>
<dbReference type="InterPro" id="IPR002877">
    <property type="entry name" value="RNA_MeTrfase_FtsJ_dom"/>
</dbReference>
<dbReference type="HAMAP" id="MF_01551">
    <property type="entry name" value="23SrRNA_methyltr_M"/>
    <property type="match status" value="1"/>
</dbReference>
<dbReference type="Gene3D" id="3.30.70.2810">
    <property type="match status" value="1"/>
</dbReference>
<dbReference type="GO" id="GO:0008757">
    <property type="term" value="F:S-adenosylmethionine-dependent methyltransferase activity"/>
    <property type="evidence" value="ECO:0007669"/>
    <property type="project" value="UniProtKB-UniRule"/>
</dbReference>
<evidence type="ECO:0000313" key="13">
    <source>
        <dbReference type="Proteomes" id="UP000594059"/>
    </source>
</evidence>
<comment type="subcellular location">
    <subcellularLocation>
        <location evidence="6">Cytoplasm</location>
    </subcellularLocation>
</comment>
<comment type="catalytic activity">
    <reaction evidence="6">
        <text>cytidine(2498) in 23S rRNA + S-adenosyl-L-methionine = 2'-O-methylcytidine(2498) in 23S rRNA + S-adenosyl-L-homocysteine + H(+)</text>
        <dbReference type="Rhea" id="RHEA:42788"/>
        <dbReference type="Rhea" id="RHEA-COMP:10244"/>
        <dbReference type="Rhea" id="RHEA-COMP:10245"/>
        <dbReference type="ChEBI" id="CHEBI:15378"/>
        <dbReference type="ChEBI" id="CHEBI:57856"/>
        <dbReference type="ChEBI" id="CHEBI:59789"/>
        <dbReference type="ChEBI" id="CHEBI:74495"/>
        <dbReference type="ChEBI" id="CHEBI:82748"/>
        <dbReference type="EC" id="2.1.1.186"/>
    </reaction>
</comment>
<comment type="function">
    <text evidence="6">Catalyzes the 2'-O-methylation at nucleotide C2498 in 23S rRNA.</text>
</comment>
<dbReference type="Gene3D" id="3.40.50.150">
    <property type="entry name" value="Vaccinia Virus protein VP39"/>
    <property type="match status" value="1"/>
</dbReference>
<dbReference type="KEGG" id="lcic:INQ41_10630"/>
<protein>
    <recommendedName>
        <fullName evidence="6">Ribosomal RNA large subunit methyltransferase M</fullName>
        <ecNumber evidence="6">2.1.1.186</ecNumber>
    </recommendedName>
    <alternativeName>
        <fullName evidence="6">23S rRNA (cytidine2498-2'-O)-methyltransferase</fullName>
    </alternativeName>
    <alternativeName>
        <fullName evidence="6">23S rRNA 2'-O-ribose methyltransferase RlmM</fullName>
    </alternativeName>
</protein>
<dbReference type="Pfam" id="PF21239">
    <property type="entry name" value="RLMM_N"/>
    <property type="match status" value="1"/>
</dbReference>
<dbReference type="Pfam" id="PF18125">
    <property type="entry name" value="RlmM_FDX"/>
    <property type="match status" value="1"/>
</dbReference>
<dbReference type="InterPro" id="IPR029063">
    <property type="entry name" value="SAM-dependent_MTases_sf"/>
</dbReference>
<keyword evidence="13" id="KW-1185">Reference proteome</keyword>
<evidence type="ECO:0000259" key="10">
    <source>
        <dbReference type="Pfam" id="PF18125"/>
    </source>
</evidence>
<evidence type="ECO:0000256" key="8">
    <source>
        <dbReference type="PIRSR" id="PIRSR028774-2"/>
    </source>
</evidence>
<dbReference type="EC" id="2.1.1.186" evidence="6"/>
<evidence type="ECO:0000259" key="9">
    <source>
        <dbReference type="Pfam" id="PF01728"/>
    </source>
</evidence>
<organism evidence="12 13">
    <name type="scientific">Novilysobacter ciconiae</name>
    <dbReference type="NCBI Taxonomy" id="2781022"/>
    <lineage>
        <taxon>Bacteria</taxon>
        <taxon>Pseudomonadati</taxon>
        <taxon>Pseudomonadota</taxon>
        <taxon>Gammaproteobacteria</taxon>
        <taxon>Lysobacterales</taxon>
        <taxon>Lysobacteraceae</taxon>
        <taxon>Novilysobacter</taxon>
    </lineage>
</organism>
<evidence type="ECO:0000256" key="1">
    <source>
        <dbReference type="ARBA" id="ARBA00022490"/>
    </source>
</evidence>
<evidence type="ECO:0000256" key="7">
    <source>
        <dbReference type="PIRSR" id="PIRSR028774-1"/>
    </source>
</evidence>
<dbReference type="GO" id="GO:0005737">
    <property type="term" value="C:cytoplasm"/>
    <property type="evidence" value="ECO:0007669"/>
    <property type="project" value="UniProtKB-SubCell"/>
</dbReference>